<reference evidence="3" key="1">
    <citation type="submission" date="2022-11" db="UniProtKB">
        <authorList>
            <consortium name="WormBaseParasite"/>
        </authorList>
    </citation>
    <scope>IDENTIFICATION</scope>
</reference>
<dbReference type="WBParaSite" id="scf7180000422406.g8898">
    <property type="protein sequence ID" value="scf7180000422406.g8898"/>
    <property type="gene ID" value="scf7180000422406.g8898"/>
</dbReference>
<feature type="compositionally biased region" description="Polar residues" evidence="1">
    <location>
        <begin position="63"/>
        <end position="78"/>
    </location>
</feature>
<evidence type="ECO:0000313" key="2">
    <source>
        <dbReference type="Proteomes" id="UP000887560"/>
    </source>
</evidence>
<dbReference type="Proteomes" id="UP000887560">
    <property type="component" value="Unplaced"/>
</dbReference>
<feature type="region of interest" description="Disordered" evidence="1">
    <location>
        <begin position="355"/>
        <end position="399"/>
    </location>
</feature>
<feature type="compositionally biased region" description="Low complexity" evidence="1">
    <location>
        <begin position="27"/>
        <end position="39"/>
    </location>
</feature>
<feature type="compositionally biased region" description="Basic and acidic residues" evidence="1">
    <location>
        <begin position="1"/>
        <end position="10"/>
    </location>
</feature>
<proteinExistence type="predicted"/>
<organism evidence="2 3">
    <name type="scientific">Meloidogyne floridensis</name>
    <dbReference type="NCBI Taxonomy" id="298350"/>
    <lineage>
        <taxon>Eukaryota</taxon>
        <taxon>Metazoa</taxon>
        <taxon>Ecdysozoa</taxon>
        <taxon>Nematoda</taxon>
        <taxon>Chromadorea</taxon>
        <taxon>Rhabditida</taxon>
        <taxon>Tylenchina</taxon>
        <taxon>Tylenchomorpha</taxon>
        <taxon>Tylenchoidea</taxon>
        <taxon>Meloidogynidae</taxon>
        <taxon>Meloidogyninae</taxon>
        <taxon>Meloidogyne</taxon>
    </lineage>
</organism>
<keyword evidence="2" id="KW-1185">Reference proteome</keyword>
<evidence type="ECO:0000313" key="3">
    <source>
        <dbReference type="WBParaSite" id="scf7180000422406.g8898"/>
    </source>
</evidence>
<feature type="compositionally biased region" description="Basic residues" evidence="1">
    <location>
        <begin position="376"/>
        <end position="386"/>
    </location>
</feature>
<feature type="region of interest" description="Disordered" evidence="1">
    <location>
        <begin position="1"/>
        <end position="106"/>
    </location>
</feature>
<name>A0A915P3N2_9BILA</name>
<protein>
    <submittedName>
        <fullName evidence="3">Uncharacterized protein</fullName>
    </submittedName>
</protein>
<feature type="compositionally biased region" description="Low complexity" evidence="1">
    <location>
        <begin position="390"/>
        <end position="399"/>
    </location>
</feature>
<accession>A0A915P3N2</accession>
<evidence type="ECO:0000256" key="1">
    <source>
        <dbReference type="SAM" id="MobiDB-lite"/>
    </source>
</evidence>
<sequence>MDNKTEDNLKEAQINNSDKVEEQKNDTSFSSSSSTGSSTNKTKEGNNKKQKRKSDESGGDCSTILSSSCSAPVSSDESNGVIDGKGDSENNIGEGTGGEGTAGTACFNDSKAETEEDDFVLEGSGMSNNTHENVNGIGEGSGCNGNNEGIGGEHLQALNLENGGTPCECVQCEVCMAENWWRMAAYQNTMLQQQEGGGSSEAGGLLNYFFKLIYFYFLASPGFEITENPRAASAAEGLGLIGSAAAMMLSQHSGVSAPTEEEVFRADFSMPKLREFFECQKQMGIPNFPEDFDEFWLLVVKARLFNIFKYRGPEAYNRIVLKIRDIALQFREQVEERERLEATAAISALSIQQNGGLAKQLPQKLQNSTNNEGGGKKKNKQRRKKGSSSGGSNNNYSSS</sequence>
<dbReference type="AlphaFoldDB" id="A0A915P3N2"/>